<reference evidence="1 2" key="1">
    <citation type="submission" date="2019-08" db="EMBL/GenBank/DDBJ databases">
        <title>Ulvibacter marinistellae sp. nov., isolated from a starfish, Patiria pectinifera.</title>
        <authorList>
            <person name="Kawano K."/>
            <person name="Ushijima N."/>
            <person name="Kihara M."/>
            <person name="Itoh H."/>
        </authorList>
    </citation>
    <scope>NUCLEOTIDE SEQUENCE [LARGE SCALE GENOMIC DNA]</scope>
    <source>
        <strain evidence="1 2">KK4</strain>
    </source>
</reference>
<comment type="caution">
    <text evidence="1">The sequence shown here is derived from an EMBL/GenBank/DDBJ whole genome shotgun (WGS) entry which is preliminary data.</text>
</comment>
<dbReference type="Proteomes" id="UP000326994">
    <property type="component" value="Unassembled WGS sequence"/>
</dbReference>
<evidence type="ECO:0000313" key="2">
    <source>
        <dbReference type="Proteomes" id="UP000326994"/>
    </source>
</evidence>
<keyword evidence="2" id="KW-1185">Reference proteome</keyword>
<proteinExistence type="predicted"/>
<dbReference type="AlphaFoldDB" id="A0A5J4G073"/>
<evidence type="ECO:0000313" key="1">
    <source>
        <dbReference type="EMBL" id="GEQ86942.1"/>
    </source>
</evidence>
<accession>A0A5J4G073</accession>
<name>A0A5J4G073_9FLAO</name>
<dbReference type="EMBL" id="BKCF01000005">
    <property type="protein sequence ID" value="GEQ86942.1"/>
    <property type="molecule type" value="Genomic_DNA"/>
</dbReference>
<dbReference type="RefSeq" id="WP_172966884.1">
    <property type="nucleotide sequence ID" value="NZ_BKCF01000005.1"/>
</dbReference>
<protein>
    <submittedName>
        <fullName evidence="1">Uncharacterized protein</fullName>
    </submittedName>
</protein>
<gene>
    <name evidence="1" type="ORF">ULMS_24500</name>
</gene>
<sequence length="53" mass="5937">MKGRGKIVTKTLSNSKGLDPLRPTINSSLAHLAYGHLSFVAWRELKKKSNEEK</sequence>
<organism evidence="1 2">
    <name type="scientific">Patiriisocius marinistellae</name>
    <dbReference type="NCBI Taxonomy" id="2494560"/>
    <lineage>
        <taxon>Bacteria</taxon>
        <taxon>Pseudomonadati</taxon>
        <taxon>Bacteroidota</taxon>
        <taxon>Flavobacteriia</taxon>
        <taxon>Flavobacteriales</taxon>
        <taxon>Flavobacteriaceae</taxon>
        <taxon>Patiriisocius</taxon>
    </lineage>
</organism>